<organism evidence="2 3">
    <name type="scientific">Atta cephalotes</name>
    <name type="common">Leafcutter ant</name>
    <dbReference type="NCBI Taxonomy" id="12957"/>
    <lineage>
        <taxon>Eukaryota</taxon>
        <taxon>Metazoa</taxon>
        <taxon>Ecdysozoa</taxon>
        <taxon>Arthropoda</taxon>
        <taxon>Hexapoda</taxon>
        <taxon>Insecta</taxon>
        <taxon>Pterygota</taxon>
        <taxon>Neoptera</taxon>
        <taxon>Endopterygota</taxon>
        <taxon>Hymenoptera</taxon>
        <taxon>Apocrita</taxon>
        <taxon>Aculeata</taxon>
        <taxon>Formicoidea</taxon>
        <taxon>Formicidae</taxon>
        <taxon>Myrmicinae</taxon>
        <taxon>Atta</taxon>
    </lineage>
</organism>
<proteinExistence type="predicted"/>
<evidence type="ECO:0000256" key="1">
    <source>
        <dbReference type="SAM" id="SignalP"/>
    </source>
</evidence>
<dbReference type="InParanoid" id="A0A158NXF4"/>
<feature type="signal peptide" evidence="1">
    <location>
        <begin position="1"/>
        <end position="18"/>
    </location>
</feature>
<sequence>MKCFVLLAIFVIVQGITGDNDDPVNYSDDSDDLVLIESKGKISDTKEIKTEKISDTKEIKSPVREDFPKLTNVNNPVVVNTDTLDNKNEKSVPALPLLDTIYHQLNNVLHSLREFAE</sequence>
<keyword evidence="1" id="KW-0732">Signal</keyword>
<evidence type="ECO:0000313" key="2">
    <source>
        <dbReference type="EnsemblMetazoa" id="XP_012062212.1"/>
    </source>
</evidence>
<dbReference type="Proteomes" id="UP000005205">
    <property type="component" value="Unassembled WGS sequence"/>
</dbReference>
<feature type="chain" id="PRO_5007629676" evidence="1">
    <location>
        <begin position="19"/>
        <end position="117"/>
    </location>
</feature>
<dbReference type="EnsemblMetazoa" id="XM_012206822.1">
    <property type="protein sequence ID" value="XP_012062212.1"/>
    <property type="gene ID" value="LOC105625496"/>
</dbReference>
<dbReference type="EMBL" id="ADTU01029969">
    <property type="status" value="NOT_ANNOTATED_CDS"/>
    <property type="molecule type" value="Genomic_DNA"/>
</dbReference>
<reference evidence="2" key="2">
    <citation type="submission" date="2016-04" db="UniProtKB">
        <authorList>
            <consortium name="EnsemblMetazoa"/>
        </authorList>
    </citation>
    <scope>IDENTIFICATION</scope>
</reference>
<evidence type="ECO:0000313" key="3">
    <source>
        <dbReference type="Proteomes" id="UP000005205"/>
    </source>
</evidence>
<reference evidence="3" key="1">
    <citation type="journal article" date="2011" name="PLoS Genet.">
        <title>The genome sequence of the leaf-cutter ant Atta cephalotes reveals insights into its obligate symbiotic lifestyle.</title>
        <authorList>
            <person name="Suen G."/>
            <person name="Teiling C."/>
            <person name="Li L."/>
            <person name="Holt C."/>
            <person name="Abouheif E."/>
            <person name="Bornberg-Bauer E."/>
            <person name="Bouffard P."/>
            <person name="Caldera E.J."/>
            <person name="Cash E."/>
            <person name="Cavanaugh A."/>
            <person name="Denas O."/>
            <person name="Elhaik E."/>
            <person name="Fave M.J."/>
            <person name="Gadau J."/>
            <person name="Gibson J.D."/>
            <person name="Graur D."/>
            <person name="Grubbs K.J."/>
            <person name="Hagen D.E."/>
            <person name="Harkins T.T."/>
            <person name="Helmkampf M."/>
            <person name="Hu H."/>
            <person name="Johnson B.R."/>
            <person name="Kim J."/>
            <person name="Marsh S.E."/>
            <person name="Moeller J.A."/>
            <person name="Munoz-Torres M.C."/>
            <person name="Murphy M.C."/>
            <person name="Naughton M.C."/>
            <person name="Nigam S."/>
            <person name="Overson R."/>
            <person name="Rajakumar R."/>
            <person name="Reese J.T."/>
            <person name="Scott J.J."/>
            <person name="Smith C.R."/>
            <person name="Tao S."/>
            <person name="Tsutsui N.D."/>
            <person name="Viljakainen L."/>
            <person name="Wissler L."/>
            <person name="Yandell M.D."/>
            <person name="Zimmer F."/>
            <person name="Taylor J."/>
            <person name="Slater S.C."/>
            <person name="Clifton S.W."/>
            <person name="Warren W.C."/>
            <person name="Elsik C.G."/>
            <person name="Smith C.D."/>
            <person name="Weinstock G.M."/>
            <person name="Gerardo N.M."/>
            <person name="Currie C.R."/>
        </authorList>
    </citation>
    <scope>NUCLEOTIDE SEQUENCE [LARGE SCALE GENOMIC DNA]</scope>
</reference>
<gene>
    <name evidence="2" type="primary">105625496</name>
</gene>
<accession>A0A158NXF4</accession>
<protein>
    <submittedName>
        <fullName evidence="2">Uncharacterized protein</fullName>
    </submittedName>
</protein>
<dbReference type="AlphaFoldDB" id="A0A158NXF4"/>
<dbReference type="KEGG" id="acep:105625496"/>
<dbReference type="OrthoDB" id="10619460at2759"/>
<name>A0A158NXF4_ATTCE</name>
<keyword evidence="3" id="KW-1185">Reference proteome</keyword>